<evidence type="ECO:0000313" key="4">
    <source>
        <dbReference type="Proteomes" id="UP000828251"/>
    </source>
</evidence>
<comment type="caution">
    <text evidence="3">The sequence shown here is derived from an EMBL/GenBank/DDBJ whole genome shotgun (WGS) entry which is preliminary data.</text>
</comment>
<reference evidence="3 4" key="1">
    <citation type="journal article" date="2021" name="Plant Biotechnol. J.">
        <title>Multi-omics assisted identification of the key and species-specific regulatory components of drought-tolerant mechanisms in Gossypium stocksii.</title>
        <authorList>
            <person name="Yu D."/>
            <person name="Ke L."/>
            <person name="Zhang D."/>
            <person name="Wu Y."/>
            <person name="Sun Y."/>
            <person name="Mei J."/>
            <person name="Sun J."/>
            <person name="Sun Y."/>
        </authorList>
    </citation>
    <scope>NUCLEOTIDE SEQUENCE [LARGE SCALE GENOMIC DNA]</scope>
    <source>
        <strain evidence="4">cv. E1</strain>
        <tissue evidence="3">Leaf</tissue>
    </source>
</reference>
<accession>A0A9D3WLJ6</accession>
<keyword evidence="1" id="KW-0862">Zinc</keyword>
<dbReference type="PANTHER" id="PTHR31286">
    <property type="entry name" value="GLYCINE-RICH CELL WALL STRUCTURAL PROTEIN 1.8-LIKE"/>
    <property type="match status" value="1"/>
</dbReference>
<dbReference type="GO" id="GO:0003676">
    <property type="term" value="F:nucleic acid binding"/>
    <property type="evidence" value="ECO:0007669"/>
    <property type="project" value="InterPro"/>
</dbReference>
<feature type="domain" description="CCHC-type" evidence="2">
    <location>
        <begin position="117"/>
        <end position="131"/>
    </location>
</feature>
<sequence>MDCEKALSEGSWTIFGQYLTVQPWTIAFDPTQAYLSVVMAWIRFLALPSYLYNRKIITKIKNLVGKMVKLDMNTDGKTRGRFARLAVYINLEKLLVSQILINGREQKVEYESLSTICFHCGRYGHVENICKFKIVESLVEVNRNSPVTEPVMQNSNVESSEKKDGNFRPWMIVERKSRRKSKDREGKILHVEKEPTAHRSIPNLKEPSRGEAMAGVGRLDSEKHSAVIFRENKEPLHASSFSTPVGIFESGKVEKIKGKISKQNKSLYGSNVRFKNSGSYHVSLKKSMEHLAKSISAFAKKNGGAGIFSKNDGQMEGLINPGQ</sequence>
<dbReference type="InterPro" id="IPR001878">
    <property type="entry name" value="Znf_CCHC"/>
</dbReference>
<dbReference type="InterPro" id="IPR040256">
    <property type="entry name" value="At4g02000-like"/>
</dbReference>
<dbReference type="OrthoDB" id="1924068at2759"/>
<keyword evidence="4" id="KW-1185">Reference proteome</keyword>
<protein>
    <recommendedName>
        <fullName evidence="2">CCHC-type domain-containing protein</fullName>
    </recommendedName>
</protein>
<evidence type="ECO:0000259" key="2">
    <source>
        <dbReference type="PROSITE" id="PS50158"/>
    </source>
</evidence>
<dbReference type="AlphaFoldDB" id="A0A9D3WLJ6"/>
<dbReference type="EMBL" id="JAIQCV010000001">
    <property type="protein sequence ID" value="KAH1130641.1"/>
    <property type="molecule type" value="Genomic_DNA"/>
</dbReference>
<dbReference type="PROSITE" id="PS50158">
    <property type="entry name" value="ZF_CCHC"/>
    <property type="match status" value="1"/>
</dbReference>
<keyword evidence="1" id="KW-0479">Metal-binding</keyword>
<evidence type="ECO:0000313" key="3">
    <source>
        <dbReference type="EMBL" id="KAH1130641.1"/>
    </source>
</evidence>
<name>A0A9D3WLJ6_9ROSI</name>
<dbReference type="PANTHER" id="PTHR31286:SF173">
    <property type="entry name" value="DUF4283 DOMAIN-CONTAINING PROTEIN"/>
    <property type="match status" value="1"/>
</dbReference>
<dbReference type="GO" id="GO:0008270">
    <property type="term" value="F:zinc ion binding"/>
    <property type="evidence" value="ECO:0007669"/>
    <property type="project" value="UniProtKB-KW"/>
</dbReference>
<keyword evidence="1" id="KW-0863">Zinc-finger</keyword>
<evidence type="ECO:0000256" key="1">
    <source>
        <dbReference type="PROSITE-ProRule" id="PRU00047"/>
    </source>
</evidence>
<proteinExistence type="predicted"/>
<dbReference type="Proteomes" id="UP000828251">
    <property type="component" value="Unassembled WGS sequence"/>
</dbReference>
<gene>
    <name evidence="3" type="ORF">J1N35_002019</name>
</gene>
<organism evidence="3 4">
    <name type="scientific">Gossypium stocksii</name>
    <dbReference type="NCBI Taxonomy" id="47602"/>
    <lineage>
        <taxon>Eukaryota</taxon>
        <taxon>Viridiplantae</taxon>
        <taxon>Streptophyta</taxon>
        <taxon>Embryophyta</taxon>
        <taxon>Tracheophyta</taxon>
        <taxon>Spermatophyta</taxon>
        <taxon>Magnoliopsida</taxon>
        <taxon>eudicotyledons</taxon>
        <taxon>Gunneridae</taxon>
        <taxon>Pentapetalae</taxon>
        <taxon>rosids</taxon>
        <taxon>malvids</taxon>
        <taxon>Malvales</taxon>
        <taxon>Malvaceae</taxon>
        <taxon>Malvoideae</taxon>
        <taxon>Gossypium</taxon>
    </lineage>
</organism>